<dbReference type="CDD" id="cd13971">
    <property type="entry name" value="ADCK2-like"/>
    <property type="match status" value="1"/>
</dbReference>
<feature type="transmembrane region" description="Helical" evidence="1">
    <location>
        <begin position="70"/>
        <end position="89"/>
    </location>
</feature>
<dbReference type="PROSITE" id="PS51257">
    <property type="entry name" value="PROKAR_LIPOPROTEIN"/>
    <property type="match status" value="1"/>
</dbReference>
<dbReference type="Proteomes" id="UP000673552">
    <property type="component" value="Chromosome 36"/>
</dbReference>
<evidence type="ECO:0000313" key="3">
    <source>
        <dbReference type="EMBL" id="KAG5464457.1"/>
    </source>
</evidence>
<dbReference type="InterPro" id="IPR004147">
    <property type="entry name" value="ABC1_dom"/>
</dbReference>
<dbReference type="PANTHER" id="PTHR45890:SF3">
    <property type="entry name" value="PROTEIN KINASE DOMAIN-CONTAINING PROTEIN"/>
    <property type="match status" value="1"/>
</dbReference>
<name>A0A836FKU7_9TRYP</name>
<accession>A0A836FKU7</accession>
<dbReference type="InterPro" id="IPR011009">
    <property type="entry name" value="Kinase-like_dom_sf"/>
</dbReference>
<dbReference type="SUPFAM" id="SSF56112">
    <property type="entry name" value="Protein kinase-like (PK-like)"/>
    <property type="match status" value="1"/>
</dbReference>
<dbReference type="GeneID" id="92510801"/>
<dbReference type="Pfam" id="PF03109">
    <property type="entry name" value="ABC1"/>
    <property type="match status" value="1"/>
</dbReference>
<keyword evidence="1" id="KW-0812">Transmembrane</keyword>
<sequence length="531" mass="60599">MKIWRSRMGKVALTVLGVPAASAGCLAVYVQYRERTRPPPQVLKPLVDEQGNLILEGRVVLRPSRIAVCWRLVELALIFIPVAALYFIMSLREEWRDRWLEMLLSAVQRAGPVFIKIGQWSCAREDLFAPEFRNVFKRLYNEVDVHPYEDTLRILGEELQCDPFTVFESIEPKTVGSGSIGQVHLAKLKNSKRKVVIKVMHPAIIENIVLDFTILNTLAKKLDAWLPHLGRYRLPSLSLAFTTHLAAQLDFRMEAQNLIRFRENFNSERYVEFPEPLLSTQRMLVETFCEGKPANPEFLASLPPHARDVLANKGLNTWCKMLLRDNFIHGDMHPGNILIDCTSDPHEPTVTMIDVGLCQQLTEHEGAITHNMLESFVRWDPQQCADSLLAMSDRQPYAEPEVFRRDLGDLFKHFRPTRNDENAVTNILQSVFESIRKNNVQMDPAYVSLLFAVLVLESFIMNLNPDFNMVRHAAPWLVSEGHLSKGVMKNLIKTKIDNLKRNYGIFSGRMKDALRLEAQGTNANLRVSGSS</sequence>
<proteinExistence type="predicted"/>
<dbReference type="KEGG" id="lmat:92510801"/>
<dbReference type="AlphaFoldDB" id="A0A836FKU7"/>
<gene>
    <name evidence="3" type="ORF">LSCM1_00645</name>
</gene>
<dbReference type="RefSeq" id="XP_067174394.1">
    <property type="nucleotide sequence ID" value="XM_067318289.1"/>
</dbReference>
<dbReference type="GO" id="GO:0004672">
    <property type="term" value="F:protein kinase activity"/>
    <property type="evidence" value="ECO:0007669"/>
    <property type="project" value="InterPro"/>
</dbReference>
<feature type="domain" description="Protein kinase" evidence="2">
    <location>
        <begin position="169"/>
        <end position="531"/>
    </location>
</feature>
<evidence type="ECO:0000256" key="1">
    <source>
        <dbReference type="SAM" id="Phobius"/>
    </source>
</evidence>
<reference evidence="3 4" key="1">
    <citation type="submission" date="2021-03" db="EMBL/GenBank/DDBJ databases">
        <title>Leishmania (Mundinia) martiniquensis Genome sequencing and assembly.</title>
        <authorList>
            <person name="Almutairi H."/>
            <person name="Gatherer D."/>
        </authorList>
    </citation>
    <scope>NUCLEOTIDE SEQUENCE [LARGE SCALE GENOMIC DNA]</scope>
    <source>
        <strain evidence="3">LSCM1</strain>
    </source>
</reference>
<dbReference type="SMART" id="SM00220">
    <property type="entry name" value="S_TKc"/>
    <property type="match status" value="1"/>
</dbReference>
<evidence type="ECO:0000313" key="4">
    <source>
        <dbReference type="Proteomes" id="UP000673552"/>
    </source>
</evidence>
<dbReference type="InterPro" id="IPR044095">
    <property type="entry name" value="ADCK2_dom"/>
</dbReference>
<dbReference type="InterPro" id="IPR000719">
    <property type="entry name" value="Prot_kinase_dom"/>
</dbReference>
<dbReference type="GO" id="GO:0005524">
    <property type="term" value="F:ATP binding"/>
    <property type="evidence" value="ECO:0007669"/>
    <property type="project" value="InterPro"/>
</dbReference>
<dbReference type="InterPro" id="IPR052402">
    <property type="entry name" value="ADCK_kinase"/>
</dbReference>
<dbReference type="PROSITE" id="PS50011">
    <property type="entry name" value="PROTEIN_KINASE_DOM"/>
    <property type="match status" value="1"/>
</dbReference>
<keyword evidence="4" id="KW-1185">Reference proteome</keyword>
<dbReference type="PANTHER" id="PTHR45890">
    <property type="entry name" value="AARF DOMAIN CONTAINING KINASE 2 (PREDICTED)"/>
    <property type="match status" value="1"/>
</dbReference>
<organism evidence="3 4">
    <name type="scientific">Leishmania martiniquensis</name>
    <dbReference type="NCBI Taxonomy" id="1580590"/>
    <lineage>
        <taxon>Eukaryota</taxon>
        <taxon>Discoba</taxon>
        <taxon>Euglenozoa</taxon>
        <taxon>Kinetoplastea</taxon>
        <taxon>Metakinetoplastina</taxon>
        <taxon>Trypanosomatida</taxon>
        <taxon>Trypanosomatidae</taxon>
        <taxon>Leishmaniinae</taxon>
        <taxon>Leishmania</taxon>
    </lineage>
</organism>
<dbReference type="EMBL" id="JAFEUZ010000036">
    <property type="protein sequence ID" value="KAG5464457.1"/>
    <property type="molecule type" value="Genomic_DNA"/>
</dbReference>
<keyword evidence="1" id="KW-1133">Transmembrane helix</keyword>
<keyword evidence="1" id="KW-0472">Membrane</keyword>
<evidence type="ECO:0000259" key="2">
    <source>
        <dbReference type="PROSITE" id="PS50011"/>
    </source>
</evidence>
<dbReference type="OrthoDB" id="427480at2759"/>
<comment type="caution">
    <text evidence="3">The sequence shown here is derived from an EMBL/GenBank/DDBJ whole genome shotgun (WGS) entry which is preliminary data.</text>
</comment>
<protein>
    <recommendedName>
        <fullName evidence="2">Protein kinase domain-containing protein</fullName>
    </recommendedName>
</protein>
<dbReference type="Gene3D" id="1.10.510.10">
    <property type="entry name" value="Transferase(Phosphotransferase) domain 1"/>
    <property type="match status" value="1"/>
</dbReference>